<dbReference type="Pfam" id="PF07686">
    <property type="entry name" value="V-set"/>
    <property type="match status" value="1"/>
</dbReference>
<dbReference type="InterPro" id="IPR003599">
    <property type="entry name" value="Ig_sub"/>
</dbReference>
<evidence type="ECO:0000256" key="6">
    <source>
        <dbReference type="ARBA" id="ARBA00023319"/>
    </source>
</evidence>
<dbReference type="SMART" id="SM00409">
    <property type="entry name" value="IG"/>
    <property type="match status" value="1"/>
</dbReference>
<feature type="chain" id="PRO_5026211018" evidence="7">
    <location>
        <begin position="22"/>
        <end position="172"/>
    </location>
</feature>
<accession>A0A6G1Q758</accession>
<dbReference type="AlphaFoldDB" id="A0A6G1Q758"/>
<evidence type="ECO:0000256" key="4">
    <source>
        <dbReference type="ARBA" id="ARBA00023157"/>
    </source>
</evidence>
<evidence type="ECO:0000256" key="3">
    <source>
        <dbReference type="ARBA" id="ARBA00023136"/>
    </source>
</evidence>
<evidence type="ECO:0000256" key="2">
    <source>
        <dbReference type="ARBA" id="ARBA00022729"/>
    </source>
</evidence>
<keyword evidence="3" id="KW-0472">Membrane</keyword>
<dbReference type="FunFam" id="2.60.40.10:FF:000142">
    <property type="entry name" value="V-set domain-containing T-cell activation inhibitor 1"/>
    <property type="match status" value="1"/>
</dbReference>
<feature type="signal peptide" evidence="7">
    <location>
        <begin position="1"/>
        <end position="21"/>
    </location>
</feature>
<dbReference type="EMBL" id="CM015724">
    <property type="protein sequence ID" value="KAF3698098.1"/>
    <property type="molecule type" value="Genomic_DNA"/>
</dbReference>
<dbReference type="GO" id="GO:0001817">
    <property type="term" value="P:regulation of cytokine production"/>
    <property type="evidence" value="ECO:0007669"/>
    <property type="project" value="TreeGrafter"/>
</dbReference>
<dbReference type="SUPFAM" id="SSF48726">
    <property type="entry name" value="Immunoglobulin"/>
    <property type="match status" value="1"/>
</dbReference>
<reference evidence="9 10" key="1">
    <citation type="submission" date="2019-02" db="EMBL/GenBank/DDBJ databases">
        <title>Opniocepnalus argus genome.</title>
        <authorList>
            <person name="Zhou C."/>
            <person name="Xiao S."/>
        </authorList>
    </citation>
    <scope>NUCLEOTIDE SEQUENCE [LARGE SCALE GENOMIC DNA]</scope>
    <source>
        <strain evidence="9">OARG1902GOOAL</strain>
        <tissue evidence="9">Muscle</tissue>
    </source>
</reference>
<dbReference type="GO" id="GO:1903037">
    <property type="term" value="P:regulation of leukocyte cell-cell adhesion"/>
    <property type="evidence" value="ECO:0007669"/>
    <property type="project" value="UniProtKB-ARBA"/>
</dbReference>
<evidence type="ECO:0000313" key="10">
    <source>
        <dbReference type="Proteomes" id="UP000503349"/>
    </source>
</evidence>
<comment type="subcellular location">
    <subcellularLocation>
        <location evidence="1">Membrane</location>
    </subcellularLocation>
</comment>
<organism evidence="9 10">
    <name type="scientific">Channa argus</name>
    <name type="common">Northern snakehead</name>
    <name type="synonym">Ophicephalus argus</name>
    <dbReference type="NCBI Taxonomy" id="215402"/>
    <lineage>
        <taxon>Eukaryota</taxon>
        <taxon>Metazoa</taxon>
        <taxon>Chordata</taxon>
        <taxon>Craniata</taxon>
        <taxon>Vertebrata</taxon>
        <taxon>Euteleostomi</taxon>
        <taxon>Actinopterygii</taxon>
        <taxon>Neopterygii</taxon>
        <taxon>Teleostei</taxon>
        <taxon>Neoteleostei</taxon>
        <taxon>Acanthomorphata</taxon>
        <taxon>Anabantaria</taxon>
        <taxon>Anabantiformes</taxon>
        <taxon>Channoidei</taxon>
        <taxon>Channidae</taxon>
        <taxon>Channa</taxon>
    </lineage>
</organism>
<dbReference type="InterPro" id="IPR013783">
    <property type="entry name" value="Ig-like_fold"/>
</dbReference>
<feature type="domain" description="Ig-like" evidence="8">
    <location>
        <begin position="25"/>
        <end position="146"/>
    </location>
</feature>
<dbReference type="GO" id="GO:0050863">
    <property type="term" value="P:regulation of T cell activation"/>
    <property type="evidence" value="ECO:0007669"/>
    <property type="project" value="UniProtKB-ARBA"/>
</dbReference>
<keyword evidence="10" id="KW-1185">Reference proteome</keyword>
<dbReference type="InterPro" id="IPR050504">
    <property type="entry name" value="IgSF_BTN/MOG"/>
</dbReference>
<evidence type="ECO:0000256" key="5">
    <source>
        <dbReference type="ARBA" id="ARBA00023180"/>
    </source>
</evidence>
<dbReference type="GO" id="GO:0009897">
    <property type="term" value="C:external side of plasma membrane"/>
    <property type="evidence" value="ECO:0007669"/>
    <property type="project" value="TreeGrafter"/>
</dbReference>
<dbReference type="GO" id="GO:0050852">
    <property type="term" value="P:T cell receptor signaling pathway"/>
    <property type="evidence" value="ECO:0007669"/>
    <property type="project" value="TreeGrafter"/>
</dbReference>
<protein>
    <submittedName>
        <fullName evidence="9">Myelin-oligodendrocyte glycoprotein</fullName>
    </submittedName>
</protein>
<keyword evidence="2 7" id="KW-0732">Signal</keyword>
<evidence type="ECO:0000259" key="8">
    <source>
        <dbReference type="PROSITE" id="PS50835"/>
    </source>
</evidence>
<keyword evidence="4" id="KW-1015">Disulfide bond</keyword>
<dbReference type="InterPro" id="IPR007110">
    <property type="entry name" value="Ig-like_dom"/>
</dbReference>
<dbReference type="PANTHER" id="PTHR24100:SF151">
    <property type="entry name" value="ICOS LIGAND"/>
    <property type="match status" value="1"/>
</dbReference>
<dbReference type="PROSITE" id="PS50835">
    <property type="entry name" value="IG_LIKE"/>
    <property type="match status" value="1"/>
</dbReference>
<name>A0A6G1Q758_CHAAH</name>
<evidence type="ECO:0000256" key="1">
    <source>
        <dbReference type="ARBA" id="ARBA00004370"/>
    </source>
</evidence>
<keyword evidence="5" id="KW-0325">Glycoprotein</keyword>
<dbReference type="InterPro" id="IPR036179">
    <property type="entry name" value="Ig-like_dom_sf"/>
</dbReference>
<sequence length="172" mass="19407">MMMNPVRFVLWIALMVTCAPGGSGPTGESEVVGPYEPVRAKVGGDVVLPCYVQPPSDVTNVTVEWKCNKTTVVHMYKNRRDNSDSQYDKFRTRTSLFREEMTRGNISLKLVKVTEADAGSYICSVRKLHDKILWGKAGKSRRMKIPPLGLRQKVLTVHVQEKKNAKEQTIVR</sequence>
<dbReference type="PANTHER" id="PTHR24100">
    <property type="entry name" value="BUTYROPHILIN"/>
    <property type="match status" value="1"/>
</dbReference>
<evidence type="ECO:0000256" key="7">
    <source>
        <dbReference type="SAM" id="SignalP"/>
    </source>
</evidence>
<proteinExistence type="predicted"/>
<dbReference type="Proteomes" id="UP000503349">
    <property type="component" value="Chromosome 13"/>
</dbReference>
<gene>
    <name evidence="9" type="ORF">EXN66_Car013779</name>
</gene>
<dbReference type="Gene3D" id="2.60.40.10">
    <property type="entry name" value="Immunoglobulins"/>
    <property type="match status" value="1"/>
</dbReference>
<keyword evidence="6" id="KW-0393">Immunoglobulin domain</keyword>
<dbReference type="InterPro" id="IPR013106">
    <property type="entry name" value="Ig_V-set"/>
</dbReference>
<dbReference type="GO" id="GO:0005102">
    <property type="term" value="F:signaling receptor binding"/>
    <property type="evidence" value="ECO:0007669"/>
    <property type="project" value="TreeGrafter"/>
</dbReference>
<evidence type="ECO:0000313" key="9">
    <source>
        <dbReference type="EMBL" id="KAF3698098.1"/>
    </source>
</evidence>
<reference evidence="10" key="2">
    <citation type="submission" date="2019-02" db="EMBL/GenBank/DDBJ databases">
        <title>Opniocepnalus argus Var Kimnra genome.</title>
        <authorList>
            <person name="Zhou C."/>
            <person name="Xiao S."/>
        </authorList>
    </citation>
    <scope>NUCLEOTIDE SEQUENCE [LARGE SCALE GENOMIC DNA]</scope>
</reference>